<proteinExistence type="predicted"/>
<protein>
    <submittedName>
        <fullName evidence="1">Uncharacterized protein</fullName>
    </submittedName>
</protein>
<dbReference type="AlphaFoldDB" id="A0A0A9H2C7"/>
<evidence type="ECO:0000313" key="1">
    <source>
        <dbReference type="EMBL" id="JAE28986.1"/>
    </source>
</evidence>
<name>A0A0A9H2C7_ARUDO</name>
<dbReference type="EMBL" id="GBRH01168910">
    <property type="protein sequence ID" value="JAE28986.1"/>
    <property type="molecule type" value="Transcribed_RNA"/>
</dbReference>
<reference evidence="1" key="1">
    <citation type="submission" date="2014-09" db="EMBL/GenBank/DDBJ databases">
        <authorList>
            <person name="Magalhaes I.L.F."/>
            <person name="Oliveira U."/>
            <person name="Santos F.R."/>
            <person name="Vidigal T.H.D.A."/>
            <person name="Brescovit A.D."/>
            <person name="Santos A.J."/>
        </authorList>
    </citation>
    <scope>NUCLEOTIDE SEQUENCE</scope>
    <source>
        <tissue evidence="1">Shoot tissue taken approximately 20 cm above the soil surface</tissue>
    </source>
</reference>
<organism evidence="1">
    <name type="scientific">Arundo donax</name>
    <name type="common">Giant reed</name>
    <name type="synonym">Donax arundinaceus</name>
    <dbReference type="NCBI Taxonomy" id="35708"/>
    <lineage>
        <taxon>Eukaryota</taxon>
        <taxon>Viridiplantae</taxon>
        <taxon>Streptophyta</taxon>
        <taxon>Embryophyta</taxon>
        <taxon>Tracheophyta</taxon>
        <taxon>Spermatophyta</taxon>
        <taxon>Magnoliopsida</taxon>
        <taxon>Liliopsida</taxon>
        <taxon>Poales</taxon>
        <taxon>Poaceae</taxon>
        <taxon>PACMAD clade</taxon>
        <taxon>Arundinoideae</taxon>
        <taxon>Arundineae</taxon>
        <taxon>Arundo</taxon>
    </lineage>
</organism>
<sequence>MAARRQEGYIQSQATRLMAPSYYQHWSVSHVRRGRPEPPAPHRGQGRCATTTAIAAMTAARS</sequence>
<accession>A0A0A9H2C7</accession>
<reference evidence="1" key="2">
    <citation type="journal article" date="2015" name="Data Brief">
        <title>Shoot transcriptome of the giant reed, Arundo donax.</title>
        <authorList>
            <person name="Barrero R.A."/>
            <person name="Guerrero F.D."/>
            <person name="Moolhuijzen P."/>
            <person name="Goolsby J.A."/>
            <person name="Tidwell J."/>
            <person name="Bellgard S.E."/>
            <person name="Bellgard M.I."/>
        </authorList>
    </citation>
    <scope>NUCLEOTIDE SEQUENCE</scope>
    <source>
        <tissue evidence="1">Shoot tissue taken approximately 20 cm above the soil surface</tissue>
    </source>
</reference>